<dbReference type="InterPro" id="IPR044992">
    <property type="entry name" value="ChyE-like"/>
</dbReference>
<organism evidence="3 4">
    <name type="scientific">Acidipropionibacterium jensenii</name>
    <dbReference type="NCBI Taxonomy" id="1749"/>
    <lineage>
        <taxon>Bacteria</taxon>
        <taxon>Bacillati</taxon>
        <taxon>Actinomycetota</taxon>
        <taxon>Actinomycetes</taxon>
        <taxon>Propionibacteriales</taxon>
        <taxon>Propionibacteriaceae</taxon>
        <taxon>Acidipropionibacterium</taxon>
    </lineage>
</organism>
<dbReference type="PANTHER" id="PTHR42695:SF5">
    <property type="entry name" value="GLUTAMINE AMIDOTRANSFERASE YLR126C-RELATED"/>
    <property type="match status" value="1"/>
</dbReference>
<dbReference type="EC" id="6.3.5.2" evidence="2 3"/>
<dbReference type="PANTHER" id="PTHR42695">
    <property type="entry name" value="GLUTAMINE AMIDOTRANSFERASE YLR126C-RELATED"/>
    <property type="match status" value="1"/>
</dbReference>
<reference evidence="3 4" key="2">
    <citation type="submission" date="2018-12" db="EMBL/GenBank/DDBJ databases">
        <authorList>
            <consortium name="Pathogen Informatics"/>
        </authorList>
    </citation>
    <scope>NUCLEOTIDE SEQUENCE [LARGE SCALE GENOMIC DNA]</scope>
    <source>
        <strain evidence="3 4">NCTC13652</strain>
    </source>
</reference>
<sequence length="245" mass="27148">MKPFLLIATRPEDAAARGEYRAMLRYCGLTPRDVVYSQLDRSPLPRVDLDELSGVIVGGSPYSTSDPTEEKSPDQVRAESELSGLLDRVVARDFPFFGACYGVGTLGVHQGGLIDHTYPEPVSAVTVSLTEDGRSDPLVRLAGVPDRFDAFVGHKESVHRLPAGAVLLATGTAAPVQMFRIRKNLYATQFHPELDVEGITERIRIYRDKGYFDPEEMEPLIERVALAEVEDSHRLLSAFVTRYAR</sequence>
<dbReference type="EMBL" id="LR134473">
    <property type="protein sequence ID" value="VEI04266.1"/>
    <property type="molecule type" value="Genomic_DNA"/>
</dbReference>
<dbReference type="PROSITE" id="PS51273">
    <property type="entry name" value="GATASE_TYPE_1"/>
    <property type="match status" value="1"/>
</dbReference>
<dbReference type="OrthoDB" id="5196541at2"/>
<dbReference type="GO" id="GO:0005829">
    <property type="term" value="C:cytosol"/>
    <property type="evidence" value="ECO:0007669"/>
    <property type="project" value="TreeGrafter"/>
</dbReference>
<gene>
    <name evidence="3" type="primary">guaA_5</name>
    <name evidence="2" type="ORF">C0Z10_03955</name>
    <name evidence="3" type="ORF">NCTC13652_02492</name>
</gene>
<name>A0A3S4YYV6_9ACTN</name>
<keyword evidence="3" id="KW-0436">Ligase</keyword>
<dbReference type="AlphaFoldDB" id="A0A3S4YYV6"/>
<dbReference type="CDD" id="cd01741">
    <property type="entry name" value="GATase1_1"/>
    <property type="match status" value="1"/>
</dbReference>
<dbReference type="KEGG" id="aji:C0Z10_03955"/>
<evidence type="ECO:0000313" key="4">
    <source>
        <dbReference type="Proteomes" id="UP000277858"/>
    </source>
</evidence>
<reference evidence="2" key="3">
    <citation type="journal article" date="2019" name="Microorganisms">
        <title>Red-Brown Pigmentation of Acidipropionibacterium jensenii Is Tied to Haemolytic Activity and cyl-Like Gene Cluster.</title>
        <authorList>
            <person name="Deptula P."/>
            <person name="Loivamaa I."/>
            <person name="Smolander O.P."/>
            <person name="Laine P."/>
            <person name="Roberts R.J."/>
            <person name="Piironen V."/>
            <person name="Paulin L."/>
            <person name="Savijoki K."/>
            <person name="Auvinen P."/>
            <person name="Varmanen P."/>
        </authorList>
    </citation>
    <scope>NUCLEOTIDE SEQUENCE</scope>
    <source>
        <strain evidence="2">JS280</strain>
    </source>
</reference>
<dbReference type="Gene3D" id="3.40.50.880">
    <property type="match status" value="1"/>
</dbReference>
<keyword evidence="2" id="KW-0315">Glutamine amidotransferase</keyword>
<evidence type="ECO:0000313" key="3">
    <source>
        <dbReference type="EMBL" id="VEI04266.1"/>
    </source>
</evidence>
<dbReference type="STRING" id="1122997.GCA_000425285_01300"/>
<protein>
    <submittedName>
        <fullName evidence="3">GMP synthase [glutamine-hydrolyzing]</fullName>
        <ecNumber evidence="2 3">6.3.5.2</ecNumber>
    </submittedName>
    <submittedName>
        <fullName evidence="2">Glutamine amidotransferase</fullName>
    </submittedName>
</protein>
<dbReference type="InterPro" id="IPR029062">
    <property type="entry name" value="Class_I_gatase-like"/>
</dbReference>
<keyword evidence="4" id="KW-1185">Reference proteome</keyword>
<reference evidence="5" key="1">
    <citation type="submission" date="2017-12" db="EMBL/GenBank/DDBJ databases">
        <title>Whole genome sequencing of Acidipropionibacterium jensenii strains JS279 and JS280.</title>
        <authorList>
            <person name="Deptula P."/>
            <person name="Laine P."/>
            <person name="Smolander O.-P."/>
            <person name="Paulin L."/>
            <person name="Auvinen P."/>
            <person name="Varmanen P."/>
        </authorList>
    </citation>
    <scope>NUCLEOTIDE SEQUENCE [LARGE SCALE GENOMIC DNA]</scope>
    <source>
        <strain evidence="5">JS280</strain>
    </source>
</reference>
<dbReference type="InterPro" id="IPR017926">
    <property type="entry name" value="GATASE"/>
</dbReference>
<proteinExistence type="predicted"/>
<dbReference type="GO" id="GO:0016740">
    <property type="term" value="F:transferase activity"/>
    <property type="evidence" value="ECO:0007669"/>
    <property type="project" value="UniProtKB-KW"/>
</dbReference>
<accession>A0A3S4YYV6</accession>
<evidence type="ECO:0000259" key="1">
    <source>
        <dbReference type="Pfam" id="PF00117"/>
    </source>
</evidence>
<dbReference type="SUPFAM" id="SSF52317">
    <property type="entry name" value="Class I glutamine amidotransferase-like"/>
    <property type="match status" value="1"/>
</dbReference>
<dbReference type="EMBL" id="CP025570">
    <property type="protein sequence ID" value="AZZ39045.1"/>
    <property type="molecule type" value="Genomic_DNA"/>
</dbReference>
<dbReference type="NCBIfam" id="NF005743">
    <property type="entry name" value="PRK07567.1"/>
    <property type="match status" value="1"/>
</dbReference>
<dbReference type="Proteomes" id="UP000285875">
    <property type="component" value="Chromosome"/>
</dbReference>
<evidence type="ECO:0000313" key="5">
    <source>
        <dbReference type="Proteomes" id="UP000285875"/>
    </source>
</evidence>
<dbReference type="Proteomes" id="UP000277858">
    <property type="component" value="Chromosome"/>
</dbReference>
<evidence type="ECO:0000313" key="2">
    <source>
        <dbReference type="EMBL" id="AZZ39045.1"/>
    </source>
</evidence>
<feature type="domain" description="Glutamine amidotransferase" evidence="1">
    <location>
        <begin position="49"/>
        <end position="194"/>
    </location>
</feature>
<dbReference type="GO" id="GO:0003922">
    <property type="term" value="F:GMP synthase (glutamine-hydrolyzing) activity"/>
    <property type="evidence" value="ECO:0007669"/>
    <property type="project" value="UniProtKB-EC"/>
</dbReference>
<dbReference type="GeneID" id="82885191"/>
<dbReference type="Pfam" id="PF00117">
    <property type="entry name" value="GATase"/>
    <property type="match status" value="1"/>
</dbReference>
<dbReference type="RefSeq" id="WP_028702929.1">
    <property type="nucleotide sequence ID" value="NZ_CP025570.1"/>
</dbReference>
<keyword evidence="2" id="KW-0808">Transferase</keyword>